<dbReference type="OrthoDB" id="3204583at2"/>
<sequence>MRYWCEHAWLDSSGVRSSVLVEETDGRITAVTPDSPRPPDAHRLTGLVLPGFANAHSHAFHRALRGRTHADGGTFWTWRTGMYALAGKLNPDSYLKLATAVYAEMALAGVTCVGEFHYVHHAPGGARYSDPNAMSEAMHEAASAAGIRVTLLDTCYLAGGIDQPLSPEQFRFSDGSVDAWAARVSSLRSDSTLLAGAAIHSVRAVPRSVLPALVSAWPSGPLHVHLSEQPAENEACLAAYGLSPTELLAEAGALSPRTTAVHATHLSTKDILLLGGSGTGACFCPTTEADLADGIGPARELVDAGSTLSLGSDQHAVIDPLLEARALEHGERLRTGQRGRFTPAELFSALTAHASLGWEPGFADLVAISLDTPRTAGCLPEQAMLVATGADVHTVIASGKVIAEDGHHRVGDVGRLLAEAIEELWR</sequence>
<protein>
    <submittedName>
        <fullName evidence="3">Formiminoglutamate deiminase</fullName>
    </submittedName>
</protein>
<dbReference type="EMBL" id="FWXV01000002">
    <property type="protein sequence ID" value="SMC85370.1"/>
    <property type="molecule type" value="Genomic_DNA"/>
</dbReference>
<evidence type="ECO:0000313" key="4">
    <source>
        <dbReference type="Proteomes" id="UP000192674"/>
    </source>
</evidence>
<accession>A0A1Y5XBY0</accession>
<organism evidence="3 4">
    <name type="scientific">Kibdelosporangium aridum</name>
    <dbReference type="NCBI Taxonomy" id="2030"/>
    <lineage>
        <taxon>Bacteria</taxon>
        <taxon>Bacillati</taxon>
        <taxon>Actinomycetota</taxon>
        <taxon>Actinomycetes</taxon>
        <taxon>Pseudonocardiales</taxon>
        <taxon>Pseudonocardiaceae</taxon>
        <taxon>Kibdelosporangium</taxon>
    </lineage>
</organism>
<reference evidence="3 4" key="1">
    <citation type="submission" date="2017-04" db="EMBL/GenBank/DDBJ databases">
        <authorList>
            <person name="Afonso C.L."/>
            <person name="Miller P.J."/>
            <person name="Scott M.A."/>
            <person name="Spackman E."/>
            <person name="Goraichik I."/>
            <person name="Dimitrov K.M."/>
            <person name="Suarez D.L."/>
            <person name="Swayne D.E."/>
        </authorList>
    </citation>
    <scope>NUCLEOTIDE SEQUENCE [LARGE SCALE GENOMIC DNA]</scope>
    <source>
        <strain evidence="3 4">DSM 43828</strain>
    </source>
</reference>
<dbReference type="InterPro" id="IPR006680">
    <property type="entry name" value="Amidohydro-rel"/>
</dbReference>
<dbReference type="Proteomes" id="UP000192674">
    <property type="component" value="Unassembled WGS sequence"/>
</dbReference>
<dbReference type="InterPro" id="IPR050287">
    <property type="entry name" value="MTA/SAH_deaminase"/>
</dbReference>
<name>A0A1Y5XBY0_KIBAR</name>
<gene>
    <name evidence="3" type="ORF">SAMN05661093_02175</name>
</gene>
<keyword evidence="1" id="KW-0378">Hydrolase</keyword>
<dbReference type="GO" id="GO:0016810">
    <property type="term" value="F:hydrolase activity, acting on carbon-nitrogen (but not peptide) bonds"/>
    <property type="evidence" value="ECO:0007669"/>
    <property type="project" value="InterPro"/>
</dbReference>
<evidence type="ECO:0000313" key="3">
    <source>
        <dbReference type="EMBL" id="SMC85370.1"/>
    </source>
</evidence>
<dbReference type="Gene3D" id="3.20.20.140">
    <property type="entry name" value="Metal-dependent hydrolases"/>
    <property type="match status" value="1"/>
</dbReference>
<dbReference type="RefSeq" id="WP_084425860.1">
    <property type="nucleotide sequence ID" value="NZ_FWXV01000002.1"/>
</dbReference>
<dbReference type="SUPFAM" id="SSF51338">
    <property type="entry name" value="Composite domain of metallo-dependent hydrolases"/>
    <property type="match status" value="1"/>
</dbReference>
<dbReference type="NCBIfam" id="NF006681">
    <property type="entry name" value="PRK09229.1-2"/>
    <property type="match status" value="1"/>
</dbReference>
<keyword evidence="4" id="KW-1185">Reference proteome</keyword>
<dbReference type="AlphaFoldDB" id="A0A1Y5XBY0"/>
<dbReference type="Pfam" id="PF01979">
    <property type="entry name" value="Amidohydro_1"/>
    <property type="match status" value="1"/>
</dbReference>
<dbReference type="Gene3D" id="2.30.40.10">
    <property type="entry name" value="Urease, subunit C, domain 1"/>
    <property type="match status" value="1"/>
</dbReference>
<dbReference type="PANTHER" id="PTHR43794:SF11">
    <property type="entry name" value="AMIDOHYDROLASE-RELATED DOMAIN-CONTAINING PROTEIN"/>
    <property type="match status" value="1"/>
</dbReference>
<evidence type="ECO:0000256" key="1">
    <source>
        <dbReference type="ARBA" id="ARBA00022801"/>
    </source>
</evidence>
<dbReference type="InterPro" id="IPR032466">
    <property type="entry name" value="Metal_Hydrolase"/>
</dbReference>
<dbReference type="PANTHER" id="PTHR43794">
    <property type="entry name" value="AMINOHYDROLASE SSNA-RELATED"/>
    <property type="match status" value="1"/>
</dbReference>
<evidence type="ECO:0000259" key="2">
    <source>
        <dbReference type="Pfam" id="PF01979"/>
    </source>
</evidence>
<dbReference type="SUPFAM" id="SSF51556">
    <property type="entry name" value="Metallo-dependent hydrolases"/>
    <property type="match status" value="1"/>
</dbReference>
<proteinExistence type="predicted"/>
<feature type="domain" description="Amidohydrolase-related" evidence="2">
    <location>
        <begin position="47"/>
        <end position="401"/>
    </location>
</feature>
<dbReference type="InterPro" id="IPR011059">
    <property type="entry name" value="Metal-dep_hydrolase_composite"/>
</dbReference>